<reference evidence="2 3" key="1">
    <citation type="submission" date="2024-06" db="EMBL/GenBank/DDBJ databases">
        <authorList>
            <person name="Kaempfer P."/>
            <person name="Viver T."/>
        </authorList>
    </citation>
    <scope>NUCLEOTIDE SEQUENCE [LARGE SCALE GENOMIC DNA]</scope>
    <source>
        <strain evidence="2 3">ST-64</strain>
    </source>
</reference>
<keyword evidence="1" id="KW-0732">Signal</keyword>
<evidence type="ECO:0000256" key="1">
    <source>
        <dbReference type="SAM" id="SignalP"/>
    </source>
</evidence>
<evidence type="ECO:0000313" key="2">
    <source>
        <dbReference type="EMBL" id="MFL9839939.1"/>
    </source>
</evidence>
<evidence type="ECO:0000313" key="3">
    <source>
        <dbReference type="Proteomes" id="UP001629244"/>
    </source>
</evidence>
<dbReference type="RefSeq" id="WP_408076900.1">
    <property type="nucleotide sequence ID" value="NZ_JBELQC010000001.1"/>
</dbReference>
<feature type="chain" id="PRO_5046402721" description="Lipoprotein" evidence="1">
    <location>
        <begin position="22"/>
        <end position="135"/>
    </location>
</feature>
<protein>
    <recommendedName>
        <fullName evidence="4">Lipoprotein</fullName>
    </recommendedName>
</protein>
<proteinExistence type="predicted"/>
<comment type="caution">
    <text evidence="2">The sequence shown here is derived from an EMBL/GenBank/DDBJ whole genome shotgun (WGS) entry which is preliminary data.</text>
</comment>
<dbReference type="PROSITE" id="PS51257">
    <property type="entry name" value="PROKAR_LIPOPROTEIN"/>
    <property type="match status" value="1"/>
</dbReference>
<feature type="signal peptide" evidence="1">
    <location>
        <begin position="1"/>
        <end position="21"/>
    </location>
</feature>
<organism evidence="2 3">
    <name type="scientific">Sphingomonas plantiphila</name>
    <dbReference type="NCBI Taxonomy" id="3163295"/>
    <lineage>
        <taxon>Bacteria</taxon>
        <taxon>Pseudomonadati</taxon>
        <taxon>Pseudomonadota</taxon>
        <taxon>Alphaproteobacteria</taxon>
        <taxon>Sphingomonadales</taxon>
        <taxon>Sphingomonadaceae</taxon>
        <taxon>Sphingomonas</taxon>
    </lineage>
</organism>
<accession>A0ABW8YI50</accession>
<dbReference type="EMBL" id="JBELQC010000001">
    <property type="protein sequence ID" value="MFL9839939.1"/>
    <property type="molecule type" value="Genomic_DNA"/>
</dbReference>
<gene>
    <name evidence="2" type="ORF">ABS767_03090</name>
</gene>
<sequence length="135" mass="14789">MRRIRPTILLASIMVAACAPAEPPRACTPPRASWGEPHPHGLMAASVVVTLDRNDKTYWMGKPASAAKITEYLRTAYQLSPQPPVQFEVEMGASCKRLDELRSLIEREYRCGGDGHCDEGSRTIGNLQPSKGPVT</sequence>
<keyword evidence="3" id="KW-1185">Reference proteome</keyword>
<dbReference type="Proteomes" id="UP001629244">
    <property type="component" value="Unassembled WGS sequence"/>
</dbReference>
<evidence type="ECO:0008006" key="4">
    <source>
        <dbReference type="Google" id="ProtNLM"/>
    </source>
</evidence>
<name>A0ABW8YI50_9SPHN</name>